<dbReference type="PANTHER" id="PTHR22589:SF14">
    <property type="entry name" value="CHOLINE O-ACETYLTRANSFERASE"/>
    <property type="match status" value="1"/>
</dbReference>
<comment type="function">
    <text evidence="6">Catalyzes the reversible synthesis of acetylcholine (ACh) from acetyl CoA and choline at cholinergic synapses.</text>
</comment>
<evidence type="ECO:0000256" key="6">
    <source>
        <dbReference type="ARBA" id="ARBA00037088"/>
    </source>
</evidence>
<dbReference type="SUPFAM" id="SSF52777">
    <property type="entry name" value="CoA-dependent acyltransferases"/>
    <property type="match status" value="2"/>
</dbReference>
<comment type="caution">
    <text evidence="15">The sequence shown here is derived from an EMBL/GenBank/DDBJ whole genome shotgun (WGS) entry which is preliminary data.</text>
</comment>
<dbReference type="GO" id="GO:0022857">
    <property type="term" value="F:transmembrane transporter activity"/>
    <property type="evidence" value="ECO:0007669"/>
    <property type="project" value="InterPro"/>
</dbReference>
<sequence length="1172" mass="129531">VSSPSSTGSQLPGSGGSSKPKPILAHDERRRVLVLVCLALLLDNMLYMVLVPLAPVLLSEQDLDRAGLLFGCKAALQLLASPASGTLVDRAGAERPLLLGLVLLCLSAGALSLVRSFGALLGARVLQGLGSALTGAAGTALIAQRFQEEAERARALGLALAGVSLGSLAAPPFGAALFELAGARLPFLALAGMCLLDALLLVFFTTLSVRSCTNCLVGTPMHRLLADPFIAVVAGALAVSNVPLAFLEPTVAAWMQRSLGTPEWQAGLVWLPALAPHLLGVWLASHLSAKHPAIRWVLAVLGMLVVGVCSCAVPTCHTVSQLALVLSGICLGMSLVDTALLPTLASLVEARHTAVYGSVYALADGSYSFAYALGPLVAGPIVRQYGFGYLGLGMGLLNLLYAPTLLLLRWARPIDDTERDHLLQEEPLDLTLKLQERKNWAPGQQGEPAGPAQAMFSSPPFSRWTLRSVHQWVESHKHGQEPHPDSKRLERTDGEEKRREEKRREEKRREEKRREEKRREEKRREEKRREEKRREEKRREEKRREEKRRAGSVSVCVLLLRMLQRGAKPLSEDPVLPILPVPDLQCTLSHYLRSVQLLLSGDTLIKTRTIVQNFGKAGGMGERLQSFLLERRAKRDNWVLDYWIQDMYLRNRLPLPVHSSPALVLNTLCFRDPRDTLRFSAKLIACVSQFKAAVNSGALPPEISGGHLECTDQFKHLFSSYRRAGPTLDTLLHIDNSPDEHVILALRNQFFELKLREASRNLNEAEIQIQLERIHTLTHSEPEQMQPPLGLLTTLDRTEWARIHELLSKDVQNRASLELMERCLCVVCLDEASTLELSDSKRAAQILHGGGSKRNGYNRWYDKALQFVVGADGVCGVVFEHSPFDGIVLTQCVEQLLDNIGFSPLPRKKISCTPAPVVSACDLPYPRRLIWTSSPAVEESLSSAATLLDRLVWNLDLCVFTFSEFGKQLIKQHNMSPDAFIQLAMQLSYYRTHGGLVSSYESASLRRFHLGRVDNIRSATPEALEFCRTMSLAGTKTQDLEKLQKLKAAMEIQTRNMLQVISGMGMDNHLLGLREAAAELNLDPPEIFTDSAYHASCHFSLSTSQVPVKGMFCSYGPVVEDGYGVCYNPQQDQIGFSVSCFRESEKTSSERLAKEIQRALKDMSRVCTVELT</sequence>
<evidence type="ECO:0000256" key="3">
    <source>
        <dbReference type="ARBA" id="ARBA00022679"/>
    </source>
</evidence>
<feature type="transmembrane region" description="Helical" evidence="13">
    <location>
        <begin position="155"/>
        <end position="175"/>
    </location>
</feature>
<dbReference type="GO" id="GO:0004102">
    <property type="term" value="F:choline O-acetyltransferase activity"/>
    <property type="evidence" value="ECO:0007669"/>
    <property type="project" value="UniProtKB-EC"/>
</dbReference>
<proteinExistence type="inferred from homology"/>
<feature type="transmembrane region" description="Helical" evidence="13">
    <location>
        <begin position="296"/>
        <end position="315"/>
    </location>
</feature>
<evidence type="ECO:0000259" key="14">
    <source>
        <dbReference type="PROSITE" id="PS50850"/>
    </source>
</evidence>
<dbReference type="Gene3D" id="3.30.559.10">
    <property type="entry name" value="Chloramphenicol acetyltransferase-like domain"/>
    <property type="match status" value="1"/>
</dbReference>
<dbReference type="InterPro" id="IPR042231">
    <property type="entry name" value="Cho/carn_acyl_trans_2"/>
</dbReference>
<dbReference type="EC" id="2.3.1.6" evidence="7"/>
<evidence type="ECO:0000313" key="16">
    <source>
        <dbReference type="Proteomes" id="UP000316079"/>
    </source>
</evidence>
<dbReference type="AlphaFoldDB" id="A0A553N1W0"/>
<comment type="catalytic activity">
    <reaction evidence="9">
        <text>choline + acetyl-CoA = acetylcholine + CoA</text>
        <dbReference type="Rhea" id="RHEA:18821"/>
        <dbReference type="ChEBI" id="CHEBI:15354"/>
        <dbReference type="ChEBI" id="CHEBI:15355"/>
        <dbReference type="ChEBI" id="CHEBI:57287"/>
        <dbReference type="ChEBI" id="CHEBI:57288"/>
        <dbReference type="EC" id="2.3.1.6"/>
    </reaction>
</comment>
<feature type="region of interest" description="Disordered" evidence="12">
    <location>
        <begin position="1"/>
        <end position="22"/>
    </location>
</feature>
<feature type="compositionally biased region" description="Polar residues" evidence="12">
    <location>
        <begin position="1"/>
        <end position="12"/>
    </location>
</feature>
<dbReference type="Pfam" id="PF00755">
    <property type="entry name" value="Carn_acyltransf"/>
    <property type="match status" value="1"/>
</dbReference>
<evidence type="ECO:0000256" key="9">
    <source>
        <dbReference type="ARBA" id="ARBA00048143"/>
    </source>
</evidence>
<dbReference type="GO" id="GO:0007274">
    <property type="term" value="P:neuromuscular synaptic transmission"/>
    <property type="evidence" value="ECO:0007669"/>
    <property type="project" value="TreeGrafter"/>
</dbReference>
<dbReference type="Proteomes" id="UP000316079">
    <property type="component" value="Unassembled WGS sequence"/>
</dbReference>
<dbReference type="Gene3D" id="1.20.1250.20">
    <property type="entry name" value="MFS general substrate transporter like domains"/>
    <property type="match status" value="1"/>
</dbReference>
<dbReference type="OrthoDB" id="240216at2759"/>
<dbReference type="PROSITE" id="PS00440">
    <property type="entry name" value="ACYLTRANSF_C_2"/>
    <property type="match status" value="1"/>
</dbReference>
<feature type="non-terminal residue" evidence="15">
    <location>
        <position position="1"/>
    </location>
</feature>
<evidence type="ECO:0000256" key="7">
    <source>
        <dbReference type="ARBA" id="ARBA00039091"/>
    </source>
</evidence>
<dbReference type="PANTHER" id="PTHR22589">
    <property type="entry name" value="CARNITINE O-ACYLTRANSFERASE"/>
    <property type="match status" value="1"/>
</dbReference>
<dbReference type="InterPro" id="IPR011701">
    <property type="entry name" value="MFS"/>
</dbReference>
<feature type="transmembrane region" description="Helical" evidence="13">
    <location>
        <begin position="353"/>
        <end position="374"/>
    </location>
</feature>
<dbReference type="Gene3D" id="3.30.559.70">
    <property type="entry name" value="Choline/Carnitine o-acyltransferase, domain 2"/>
    <property type="match status" value="1"/>
</dbReference>
<feature type="transmembrane region" description="Helical" evidence="13">
    <location>
        <begin position="267"/>
        <end position="284"/>
    </location>
</feature>
<dbReference type="GO" id="GO:0016020">
    <property type="term" value="C:membrane"/>
    <property type="evidence" value="ECO:0007669"/>
    <property type="project" value="UniProtKB-SubCell"/>
</dbReference>
<feature type="domain" description="Major facilitator superfamily (MFS) profile" evidence="14">
    <location>
        <begin position="32"/>
        <end position="413"/>
    </location>
</feature>
<dbReference type="InterPro" id="IPR023213">
    <property type="entry name" value="CAT-like_dom_sf"/>
</dbReference>
<dbReference type="InterPro" id="IPR000542">
    <property type="entry name" value="Carn_acyl_trans"/>
</dbReference>
<dbReference type="InterPro" id="IPR036259">
    <property type="entry name" value="MFS_trans_sf"/>
</dbReference>
<dbReference type="GO" id="GO:0005737">
    <property type="term" value="C:cytoplasm"/>
    <property type="evidence" value="ECO:0007669"/>
    <property type="project" value="TreeGrafter"/>
</dbReference>
<gene>
    <name evidence="15" type="ORF">DNTS_004320</name>
</gene>
<dbReference type="InterPro" id="IPR020846">
    <property type="entry name" value="MFS_dom"/>
</dbReference>
<dbReference type="InterPro" id="IPR039551">
    <property type="entry name" value="Cho/carn_acyl_trans"/>
</dbReference>
<feature type="transmembrane region" description="Helical" evidence="13">
    <location>
        <begin position="97"/>
        <end position="118"/>
    </location>
</feature>
<dbReference type="GO" id="GO:0045202">
    <property type="term" value="C:synapse"/>
    <property type="evidence" value="ECO:0007669"/>
    <property type="project" value="GOC"/>
</dbReference>
<evidence type="ECO:0000256" key="4">
    <source>
        <dbReference type="ARBA" id="ARBA00022979"/>
    </source>
</evidence>
<evidence type="ECO:0000256" key="2">
    <source>
        <dbReference type="ARBA" id="ARBA00005232"/>
    </source>
</evidence>
<keyword evidence="13" id="KW-0472">Membrane</keyword>
<feature type="transmembrane region" description="Helical" evidence="13">
    <location>
        <begin position="187"/>
        <end position="209"/>
    </location>
</feature>
<comment type="subcellular location">
    <subcellularLocation>
        <location evidence="1">Membrane</location>
        <topology evidence="1">Multi-pass membrane protein</topology>
    </subcellularLocation>
</comment>
<evidence type="ECO:0000256" key="11">
    <source>
        <dbReference type="SAM" id="Coils"/>
    </source>
</evidence>
<keyword evidence="4" id="KW-0530">Neurotransmitter biosynthesis</keyword>
<feature type="active site" description="Proton acceptor" evidence="10">
    <location>
        <position position="881"/>
    </location>
</feature>
<dbReference type="PROSITE" id="PS50850">
    <property type="entry name" value="MFS"/>
    <property type="match status" value="1"/>
</dbReference>
<dbReference type="Pfam" id="PF07690">
    <property type="entry name" value="MFS_1"/>
    <property type="match status" value="1"/>
</dbReference>
<evidence type="ECO:0000256" key="5">
    <source>
        <dbReference type="ARBA" id="ARBA00023315"/>
    </source>
</evidence>
<feature type="transmembrane region" description="Helical" evidence="13">
    <location>
        <begin position="386"/>
        <end position="408"/>
    </location>
</feature>
<name>A0A553N1W0_9TELE</name>
<evidence type="ECO:0000256" key="12">
    <source>
        <dbReference type="SAM" id="MobiDB-lite"/>
    </source>
</evidence>
<evidence type="ECO:0000256" key="13">
    <source>
        <dbReference type="SAM" id="Phobius"/>
    </source>
</evidence>
<accession>A0A553N1W0</accession>
<keyword evidence="11" id="KW-0175">Coiled coil</keyword>
<keyword evidence="13" id="KW-1133">Transmembrane helix</keyword>
<feature type="transmembrane region" description="Helical" evidence="13">
    <location>
        <begin position="124"/>
        <end position="143"/>
    </location>
</feature>
<feature type="transmembrane region" description="Helical" evidence="13">
    <location>
        <begin position="229"/>
        <end position="247"/>
    </location>
</feature>
<evidence type="ECO:0000256" key="1">
    <source>
        <dbReference type="ARBA" id="ARBA00004141"/>
    </source>
</evidence>
<dbReference type="GO" id="GO:0043005">
    <property type="term" value="C:neuron projection"/>
    <property type="evidence" value="ECO:0007669"/>
    <property type="project" value="TreeGrafter"/>
</dbReference>
<dbReference type="STRING" id="623744.A0A553N1W0"/>
<evidence type="ECO:0000313" key="15">
    <source>
        <dbReference type="EMBL" id="TRY59418.1"/>
    </source>
</evidence>
<dbReference type="GO" id="GO:0008292">
    <property type="term" value="P:acetylcholine biosynthetic process"/>
    <property type="evidence" value="ECO:0007669"/>
    <property type="project" value="TreeGrafter"/>
</dbReference>
<comment type="similarity">
    <text evidence="2">Belongs to the carnitine/choline acetyltransferase family.</text>
</comment>
<dbReference type="SUPFAM" id="SSF103473">
    <property type="entry name" value="MFS general substrate transporter"/>
    <property type="match status" value="1"/>
</dbReference>
<feature type="coiled-coil region" evidence="11">
    <location>
        <begin position="748"/>
        <end position="775"/>
    </location>
</feature>
<organism evidence="15 16">
    <name type="scientific">Danionella cerebrum</name>
    <dbReference type="NCBI Taxonomy" id="2873325"/>
    <lineage>
        <taxon>Eukaryota</taxon>
        <taxon>Metazoa</taxon>
        <taxon>Chordata</taxon>
        <taxon>Craniata</taxon>
        <taxon>Vertebrata</taxon>
        <taxon>Euteleostomi</taxon>
        <taxon>Actinopterygii</taxon>
        <taxon>Neopterygii</taxon>
        <taxon>Teleostei</taxon>
        <taxon>Ostariophysi</taxon>
        <taxon>Cypriniformes</taxon>
        <taxon>Danionidae</taxon>
        <taxon>Danioninae</taxon>
        <taxon>Danionella</taxon>
    </lineage>
</organism>
<feature type="transmembrane region" description="Helical" evidence="13">
    <location>
        <begin position="321"/>
        <end position="341"/>
    </location>
</feature>
<protein>
    <recommendedName>
        <fullName evidence="8">Choline O-acetyltransferase</fullName>
        <ecNumber evidence="7">2.3.1.6</ecNumber>
    </recommendedName>
</protein>
<keyword evidence="16" id="KW-1185">Reference proteome</keyword>
<keyword evidence="13" id="KW-0812">Transmembrane</keyword>
<dbReference type="EMBL" id="SRMA01027125">
    <property type="protein sequence ID" value="TRY59418.1"/>
    <property type="molecule type" value="Genomic_DNA"/>
</dbReference>
<evidence type="ECO:0000256" key="10">
    <source>
        <dbReference type="PIRSR" id="PIRSR600542-1"/>
    </source>
</evidence>
<evidence type="ECO:0000256" key="8">
    <source>
        <dbReference type="ARBA" id="ARBA00040495"/>
    </source>
</evidence>
<reference evidence="15 16" key="1">
    <citation type="journal article" date="2019" name="Sci. Data">
        <title>Hybrid genome assembly and annotation of Danionella translucida.</title>
        <authorList>
            <person name="Kadobianskyi M."/>
            <person name="Schulze L."/>
            <person name="Schuelke M."/>
            <person name="Judkewitz B."/>
        </authorList>
    </citation>
    <scope>NUCLEOTIDE SEQUENCE [LARGE SCALE GENOMIC DNA]</scope>
    <source>
        <strain evidence="15 16">Bolton</strain>
    </source>
</reference>
<keyword evidence="3" id="KW-0808">Transferase</keyword>
<keyword evidence="5" id="KW-0012">Acyltransferase</keyword>
<feature type="transmembrane region" description="Helical" evidence="13">
    <location>
        <begin position="32"/>
        <end position="54"/>
    </location>
</feature>
<feature type="region of interest" description="Disordered" evidence="12">
    <location>
        <begin position="474"/>
        <end position="546"/>
    </location>
</feature>